<evidence type="ECO:0000313" key="5">
    <source>
        <dbReference type="Proteomes" id="UP001163046"/>
    </source>
</evidence>
<dbReference type="AlphaFoldDB" id="A0A9W9ZTH3"/>
<evidence type="ECO:0000256" key="2">
    <source>
        <dbReference type="SAM" id="MobiDB-lite"/>
    </source>
</evidence>
<dbReference type="InterPro" id="IPR011992">
    <property type="entry name" value="EF-hand-dom_pair"/>
</dbReference>
<dbReference type="PROSITE" id="PS50222">
    <property type="entry name" value="EF_HAND_2"/>
    <property type="match status" value="1"/>
</dbReference>
<dbReference type="EMBL" id="MU825873">
    <property type="protein sequence ID" value="KAJ7387633.1"/>
    <property type="molecule type" value="Genomic_DNA"/>
</dbReference>
<protein>
    <recommendedName>
        <fullName evidence="3">EF-hand domain-containing protein</fullName>
    </recommendedName>
</protein>
<dbReference type="Gene3D" id="1.10.238.10">
    <property type="entry name" value="EF-hand"/>
    <property type="match status" value="1"/>
</dbReference>
<dbReference type="PROSITE" id="PS00018">
    <property type="entry name" value="EF_HAND_1"/>
    <property type="match status" value="1"/>
</dbReference>
<dbReference type="InterPro" id="IPR002048">
    <property type="entry name" value="EF_hand_dom"/>
</dbReference>
<name>A0A9W9ZTH3_9CNID</name>
<gene>
    <name evidence="4" type="ORF">OS493_000968</name>
</gene>
<dbReference type="Proteomes" id="UP001163046">
    <property type="component" value="Unassembled WGS sequence"/>
</dbReference>
<evidence type="ECO:0000259" key="3">
    <source>
        <dbReference type="PROSITE" id="PS50222"/>
    </source>
</evidence>
<proteinExistence type="predicted"/>
<comment type="caution">
    <text evidence="4">The sequence shown here is derived from an EMBL/GenBank/DDBJ whole genome shotgun (WGS) entry which is preliminary data.</text>
</comment>
<feature type="region of interest" description="Disordered" evidence="2">
    <location>
        <begin position="67"/>
        <end position="99"/>
    </location>
</feature>
<dbReference type="InterPro" id="IPR018247">
    <property type="entry name" value="EF_Hand_1_Ca_BS"/>
</dbReference>
<evidence type="ECO:0000313" key="4">
    <source>
        <dbReference type="EMBL" id="KAJ7387633.1"/>
    </source>
</evidence>
<dbReference type="SUPFAM" id="SSF47473">
    <property type="entry name" value="EF-hand"/>
    <property type="match status" value="1"/>
</dbReference>
<accession>A0A9W9ZTH3</accession>
<reference evidence="4" key="1">
    <citation type="submission" date="2023-01" db="EMBL/GenBank/DDBJ databases">
        <title>Genome assembly of the deep-sea coral Lophelia pertusa.</title>
        <authorList>
            <person name="Herrera S."/>
            <person name="Cordes E."/>
        </authorList>
    </citation>
    <scope>NUCLEOTIDE SEQUENCE</scope>
    <source>
        <strain evidence="4">USNM1676648</strain>
        <tissue evidence="4">Polyp</tissue>
    </source>
</reference>
<organism evidence="4 5">
    <name type="scientific">Desmophyllum pertusum</name>
    <dbReference type="NCBI Taxonomy" id="174260"/>
    <lineage>
        <taxon>Eukaryota</taxon>
        <taxon>Metazoa</taxon>
        <taxon>Cnidaria</taxon>
        <taxon>Anthozoa</taxon>
        <taxon>Hexacorallia</taxon>
        <taxon>Scleractinia</taxon>
        <taxon>Caryophylliina</taxon>
        <taxon>Caryophylliidae</taxon>
        <taxon>Desmophyllum</taxon>
    </lineage>
</organism>
<keyword evidence="1" id="KW-0106">Calcium</keyword>
<sequence>MNKIGNSVARDKFFEGLEKTGVEMSPQEANRIFELIDTNKSGDIDVIEWHEFLTPQLKLSQLFKAKPQGDEKTGRPVISVLKTRNSSDGKHGKKANSSC</sequence>
<evidence type="ECO:0000256" key="1">
    <source>
        <dbReference type="ARBA" id="ARBA00022837"/>
    </source>
</evidence>
<feature type="domain" description="EF-hand" evidence="3">
    <location>
        <begin position="24"/>
        <end position="59"/>
    </location>
</feature>
<dbReference type="GO" id="GO:0005509">
    <property type="term" value="F:calcium ion binding"/>
    <property type="evidence" value="ECO:0007669"/>
    <property type="project" value="InterPro"/>
</dbReference>
<keyword evidence="5" id="KW-1185">Reference proteome</keyword>